<dbReference type="Pfam" id="PF08666">
    <property type="entry name" value="SAF"/>
    <property type="match status" value="1"/>
</dbReference>
<evidence type="ECO:0000256" key="1">
    <source>
        <dbReference type="SAM" id="SignalP"/>
    </source>
</evidence>
<dbReference type="NCBIfam" id="TIGR03177">
    <property type="entry name" value="pilus_cpaB"/>
    <property type="match status" value="1"/>
</dbReference>
<accession>A0A6J4KVP1</accession>
<reference evidence="3" key="1">
    <citation type="submission" date="2020-02" db="EMBL/GenBank/DDBJ databases">
        <authorList>
            <person name="Meier V. D."/>
        </authorList>
    </citation>
    <scope>NUCLEOTIDE SEQUENCE</scope>
    <source>
        <strain evidence="3">AVDCRST_MAG48</strain>
    </source>
</reference>
<dbReference type="InterPro" id="IPR017592">
    <property type="entry name" value="Pilus_assmbl_Flp-typ_CpaB"/>
</dbReference>
<dbReference type="SMART" id="SM00858">
    <property type="entry name" value="SAF"/>
    <property type="match status" value="1"/>
</dbReference>
<dbReference type="InterPro" id="IPR031571">
    <property type="entry name" value="RcpC_dom"/>
</dbReference>
<dbReference type="AlphaFoldDB" id="A0A6J4KVP1"/>
<dbReference type="Pfam" id="PF16976">
    <property type="entry name" value="RcpC"/>
    <property type="match status" value="1"/>
</dbReference>
<feature type="domain" description="SAF" evidence="2">
    <location>
        <begin position="25"/>
        <end position="87"/>
    </location>
</feature>
<evidence type="ECO:0000259" key="2">
    <source>
        <dbReference type="SMART" id="SM00858"/>
    </source>
</evidence>
<name>A0A6J4KVP1_9ACTN</name>
<evidence type="ECO:0000313" key="3">
    <source>
        <dbReference type="EMBL" id="CAA9316876.1"/>
    </source>
</evidence>
<proteinExistence type="predicted"/>
<feature type="signal peptide" evidence="1">
    <location>
        <begin position="1"/>
        <end position="19"/>
    </location>
</feature>
<keyword evidence="1" id="KW-0732">Signal</keyword>
<organism evidence="3">
    <name type="scientific">uncultured Friedmanniella sp</name>
    <dbReference type="NCBI Taxonomy" id="335381"/>
    <lineage>
        <taxon>Bacteria</taxon>
        <taxon>Bacillati</taxon>
        <taxon>Actinomycetota</taxon>
        <taxon>Actinomycetes</taxon>
        <taxon>Propionibacteriales</taxon>
        <taxon>Nocardioidaceae</taxon>
        <taxon>Friedmanniella</taxon>
        <taxon>environmental samples</taxon>
    </lineage>
</organism>
<sequence length="185" mass="17898">MLAVVALVLALRPGPAADAAAPPLQPVVVAARSLEAGRAVETGDLAIGRYPPGTAPTGIVAEPELLIDRVLAGAVRAGEPLTDAGLVGPGLSSLLPAGQVAAPVRLADLAVAGLVRTGDLVDVLATVPDATEAETLAPGVRVLAAGGSGDDPAAGLLLVAVDTVTAARLAAASTTATLTVSLPPP</sequence>
<dbReference type="CDD" id="cd11614">
    <property type="entry name" value="SAF_CpaB_FlgA_like"/>
    <property type="match status" value="1"/>
</dbReference>
<protein>
    <recommendedName>
        <fullName evidence="2">SAF domain-containing protein</fullName>
    </recommendedName>
</protein>
<gene>
    <name evidence="3" type="ORF">AVDCRST_MAG48-2408</name>
</gene>
<dbReference type="InterPro" id="IPR013974">
    <property type="entry name" value="SAF"/>
</dbReference>
<feature type="chain" id="PRO_5026744448" description="SAF domain-containing protein" evidence="1">
    <location>
        <begin position="20"/>
        <end position="185"/>
    </location>
</feature>
<dbReference type="EMBL" id="CADCTS010000346">
    <property type="protein sequence ID" value="CAA9316876.1"/>
    <property type="molecule type" value="Genomic_DNA"/>
</dbReference>